<protein>
    <recommendedName>
        <fullName evidence="3">CN hydrolase domain-containing protein</fullName>
    </recommendedName>
</protein>
<organism evidence="4 5">
    <name type="scientific">Iphiclides podalirius</name>
    <name type="common">scarce swallowtail</name>
    <dbReference type="NCBI Taxonomy" id="110791"/>
    <lineage>
        <taxon>Eukaryota</taxon>
        <taxon>Metazoa</taxon>
        <taxon>Ecdysozoa</taxon>
        <taxon>Arthropoda</taxon>
        <taxon>Hexapoda</taxon>
        <taxon>Insecta</taxon>
        <taxon>Pterygota</taxon>
        <taxon>Neoptera</taxon>
        <taxon>Endopterygota</taxon>
        <taxon>Lepidoptera</taxon>
        <taxon>Glossata</taxon>
        <taxon>Ditrysia</taxon>
        <taxon>Papilionoidea</taxon>
        <taxon>Papilionidae</taxon>
        <taxon>Papilioninae</taxon>
        <taxon>Iphiclides</taxon>
    </lineage>
</organism>
<dbReference type="InterPro" id="IPR040154">
    <property type="entry name" value="Biotinidase/VNN"/>
</dbReference>
<evidence type="ECO:0000313" key="5">
    <source>
        <dbReference type="Proteomes" id="UP000837857"/>
    </source>
</evidence>
<sequence>MAARSTPGADSYVAAVVEYEVNDNVTYNVQNYVRLIEEAANQKADIIVFPEMTIMRNQCTVLIPFHGVVKQFPVPATRPDLYDEILVSISKAALDHQIYVVVNVQELMDCNDAPEEYCPERKQYVFNTNVIFDRTGAVIDRYRKINLFGEFTRTPALKPDLGVFSTDFGVTFGHFICFDLMFQVPALQVVEKHNLTDIAYSTMWLSEMPYLTGSGIYSGKAGSLISVMPGVPTTRLLVSKVPKAPGKVNEPYPGPIRDDPKSLDNLVLISDPSLPSHVSRPLVQGSQEFVLTNNEVSCKFRVKLRSRTGEQYYRYRAGAFDGERNSRRKTIGSIRLCSVFACTGDTVDTCGRRFLEYEANATVVFEQISIEAVVPTSKIYATLDASDSIFYPLSLDVSIMPLKSHQYTFEGVPNGGTTTYSLTLNGEVENLYSFRSEG</sequence>
<comment type="similarity">
    <text evidence="1">Belongs to the carbon-nitrogen hydrolase superfamily. BTD/VNN family.</text>
</comment>
<evidence type="ECO:0000256" key="1">
    <source>
        <dbReference type="ARBA" id="ARBA00008225"/>
    </source>
</evidence>
<keyword evidence="5" id="KW-1185">Reference proteome</keyword>
<gene>
    <name evidence="4" type="ORF">IPOD504_LOCUS7951</name>
</gene>
<evidence type="ECO:0000256" key="2">
    <source>
        <dbReference type="ARBA" id="ARBA00022801"/>
    </source>
</evidence>
<keyword evidence="2" id="KW-0378">Hydrolase</keyword>
<dbReference type="InterPro" id="IPR003010">
    <property type="entry name" value="C-N_Hydrolase"/>
</dbReference>
<accession>A0ABN8I9Z0</accession>
<dbReference type="Gene3D" id="3.60.110.10">
    <property type="entry name" value="Carbon-nitrogen hydrolase"/>
    <property type="match status" value="1"/>
</dbReference>
<evidence type="ECO:0000259" key="3">
    <source>
        <dbReference type="PROSITE" id="PS50263"/>
    </source>
</evidence>
<dbReference type="Proteomes" id="UP000837857">
    <property type="component" value="Chromosome 20"/>
</dbReference>
<dbReference type="PANTHER" id="PTHR10609:SF14">
    <property type="entry name" value="BIOTINIDASE"/>
    <property type="match status" value="1"/>
</dbReference>
<evidence type="ECO:0000313" key="4">
    <source>
        <dbReference type="EMBL" id="CAH2051810.1"/>
    </source>
</evidence>
<name>A0ABN8I9Z0_9NEOP</name>
<proteinExistence type="inferred from homology"/>
<dbReference type="Pfam" id="PF19018">
    <property type="entry name" value="Vanin_C"/>
    <property type="match status" value="1"/>
</dbReference>
<dbReference type="Pfam" id="PF00795">
    <property type="entry name" value="CN_hydrolase"/>
    <property type="match status" value="1"/>
</dbReference>
<dbReference type="InterPro" id="IPR036526">
    <property type="entry name" value="C-N_Hydrolase_sf"/>
</dbReference>
<dbReference type="InterPro" id="IPR043957">
    <property type="entry name" value="Vanin_C"/>
</dbReference>
<dbReference type="PANTHER" id="PTHR10609">
    <property type="entry name" value="BIOTINIDASE-RELATED"/>
    <property type="match status" value="1"/>
</dbReference>
<dbReference type="EMBL" id="OW152832">
    <property type="protein sequence ID" value="CAH2051810.1"/>
    <property type="molecule type" value="Genomic_DNA"/>
</dbReference>
<feature type="domain" description="CN hydrolase" evidence="3">
    <location>
        <begin position="12"/>
        <end position="274"/>
    </location>
</feature>
<feature type="non-terminal residue" evidence="4">
    <location>
        <position position="438"/>
    </location>
</feature>
<dbReference type="SUPFAM" id="SSF56317">
    <property type="entry name" value="Carbon-nitrogen hydrolase"/>
    <property type="match status" value="1"/>
</dbReference>
<dbReference type="PROSITE" id="PS50263">
    <property type="entry name" value="CN_HYDROLASE"/>
    <property type="match status" value="1"/>
</dbReference>
<reference evidence="4" key="1">
    <citation type="submission" date="2022-03" db="EMBL/GenBank/DDBJ databases">
        <authorList>
            <person name="Martin H S."/>
        </authorList>
    </citation>
    <scope>NUCLEOTIDE SEQUENCE</scope>
</reference>